<dbReference type="EMBL" id="AOHX01000034">
    <property type="protein sequence ID" value="ELY45584.1"/>
    <property type="molecule type" value="Genomic_DNA"/>
</dbReference>
<evidence type="ECO:0000313" key="2">
    <source>
        <dbReference type="Proteomes" id="UP000011661"/>
    </source>
</evidence>
<proteinExistence type="predicted"/>
<dbReference type="SUPFAM" id="SSF53756">
    <property type="entry name" value="UDP-Glycosyltransferase/glycogen phosphorylase"/>
    <property type="match status" value="1"/>
</dbReference>
<gene>
    <name evidence="1" type="ORF">C495_08025</name>
</gene>
<evidence type="ECO:0000313" key="1">
    <source>
        <dbReference type="EMBL" id="ELY45584.1"/>
    </source>
</evidence>
<protein>
    <submittedName>
        <fullName evidence="1">Uncharacterized protein</fullName>
    </submittedName>
</protein>
<dbReference type="AlphaFoldDB" id="L9W7Y9"/>
<dbReference type="Proteomes" id="UP000011661">
    <property type="component" value="Unassembled WGS sequence"/>
</dbReference>
<dbReference type="PATRIC" id="fig|1230460.4.peg.1622"/>
<dbReference type="eggNOG" id="ENOG502N55G">
    <property type="taxonomic scope" value="Archaea"/>
</dbReference>
<keyword evidence="2" id="KW-1185">Reference proteome</keyword>
<accession>L9W7Y9</accession>
<dbReference type="STRING" id="1230460.C495_08025"/>
<name>L9W7Y9_9EURY</name>
<reference evidence="1 2" key="1">
    <citation type="journal article" date="2014" name="PLoS Genet.">
        <title>Phylogenetically driven sequencing of extremely halophilic archaea reveals strategies for static and dynamic osmo-response.</title>
        <authorList>
            <person name="Becker E.A."/>
            <person name="Seitzer P.M."/>
            <person name="Tritt A."/>
            <person name="Larsen D."/>
            <person name="Krusor M."/>
            <person name="Yao A.I."/>
            <person name="Wu D."/>
            <person name="Madern D."/>
            <person name="Eisen J.A."/>
            <person name="Darling A.E."/>
            <person name="Facciotti M.T."/>
        </authorList>
    </citation>
    <scope>NUCLEOTIDE SEQUENCE [LARGE SCALE GENOMIC DNA]</scope>
    <source>
        <strain evidence="1 2">JCM 14089</strain>
    </source>
</reference>
<comment type="caution">
    <text evidence="1">The sequence shown here is derived from an EMBL/GenBank/DDBJ whole genome shotgun (WGS) entry which is preliminary data.</text>
</comment>
<sequence>MINPTSHFEDFELAHSLFDLRIDKIPIWERLRFRIFRQIKQQNGTGQAHTGVGDDWRDYVRGTGLFLKNFVVNNPYLASESDVLYIGHHRRKKRDDGYWWDTYCDPVHETCDYDYAHFEKAHMLEHHQPARTSNLRYLDLIEYSGNIQRMLGVNKPTIPNVARTQLESAQDAIREQFGADVDLVTMARETLHVRRTTLPLYRRLLERVNPELAVVVVSYGREPFIEACKEQDIPVVELQHGVIHEHHFGYLYSGPRTKETFPDYLLTFGDFWKDSFEFPIPDDRVVSVGYPYLEESVDKYDDVNTRDQLLFISQGTIGEQLSKFAMEVEQHPEIDHEIVYKLHPGEYDRWEDEYPWLLEADFEIVDSSEPPLYKLFSESNVQVGVGSTAVYEGLCFNLETFVYENSSVLQPLVDEGSAAVVSTADELASALGNKSRSFNRDYYFTPKATQRACETIQRLAEDGTVYNSGTF</sequence>
<organism evidence="1 2">
    <name type="scientific">Natronorubrum sulfidifaciens JCM 14089</name>
    <dbReference type="NCBI Taxonomy" id="1230460"/>
    <lineage>
        <taxon>Archaea</taxon>
        <taxon>Methanobacteriati</taxon>
        <taxon>Methanobacteriota</taxon>
        <taxon>Stenosarchaea group</taxon>
        <taxon>Halobacteria</taxon>
        <taxon>Halobacteriales</taxon>
        <taxon>Natrialbaceae</taxon>
        <taxon>Natronorubrum</taxon>
    </lineage>
</organism>